<dbReference type="EC" id="1.-.-.-" evidence="26"/>
<organism evidence="27 28">
    <name type="scientific">Mya arenaria</name>
    <name type="common">Soft-shell clam</name>
    <dbReference type="NCBI Taxonomy" id="6604"/>
    <lineage>
        <taxon>Eukaryota</taxon>
        <taxon>Metazoa</taxon>
        <taxon>Spiralia</taxon>
        <taxon>Lophotrochozoa</taxon>
        <taxon>Mollusca</taxon>
        <taxon>Bivalvia</taxon>
        <taxon>Autobranchia</taxon>
        <taxon>Heteroconchia</taxon>
        <taxon>Euheterodonta</taxon>
        <taxon>Imparidentia</taxon>
        <taxon>Neoheterodontei</taxon>
        <taxon>Myida</taxon>
        <taxon>Myoidea</taxon>
        <taxon>Myidae</taxon>
        <taxon>Mya</taxon>
    </lineage>
</organism>
<evidence type="ECO:0000256" key="21">
    <source>
        <dbReference type="ARBA" id="ARBA00048989"/>
    </source>
</evidence>
<dbReference type="InterPro" id="IPR000960">
    <property type="entry name" value="Flavin_mOase"/>
</dbReference>
<protein>
    <recommendedName>
        <fullName evidence="26">Flavin-containing monooxygenase</fullName>
        <ecNumber evidence="26">1.-.-.-</ecNumber>
    </recommendedName>
</protein>
<comment type="catalytic activity">
    <reaction evidence="15">
        <text>hexan-3-one + NADPH + O2 + H(+) = propyl propanoate + NADP(+) + H2O</text>
        <dbReference type="Rhea" id="RHEA:54848"/>
        <dbReference type="ChEBI" id="CHEBI:15377"/>
        <dbReference type="ChEBI" id="CHEBI:15378"/>
        <dbReference type="ChEBI" id="CHEBI:15379"/>
        <dbReference type="ChEBI" id="CHEBI:57783"/>
        <dbReference type="ChEBI" id="CHEBI:58349"/>
        <dbReference type="ChEBI" id="CHEBI:89828"/>
        <dbReference type="ChEBI" id="CHEBI:89891"/>
    </reaction>
    <physiologicalReaction direction="left-to-right" evidence="15">
        <dbReference type="Rhea" id="RHEA:54849"/>
    </physiologicalReaction>
</comment>
<dbReference type="Gene3D" id="3.50.50.60">
    <property type="entry name" value="FAD/NAD(P)-binding domain"/>
    <property type="match status" value="1"/>
</dbReference>
<evidence type="ECO:0000313" key="27">
    <source>
        <dbReference type="EMBL" id="WAR03949.1"/>
    </source>
</evidence>
<dbReference type="InterPro" id="IPR050346">
    <property type="entry name" value="FMO-like"/>
</dbReference>
<evidence type="ECO:0000256" key="19">
    <source>
        <dbReference type="ARBA" id="ARBA00047977"/>
    </source>
</evidence>
<comment type="catalytic activity">
    <reaction evidence="24">
        <text>octan-3-one + NADPH + O2 + H(+) = pentyl propanoate + NADP(+) + H2O</text>
        <dbReference type="Rhea" id="RHEA:54840"/>
        <dbReference type="ChEBI" id="CHEBI:15377"/>
        <dbReference type="ChEBI" id="CHEBI:15378"/>
        <dbReference type="ChEBI" id="CHEBI:15379"/>
        <dbReference type="ChEBI" id="CHEBI:57783"/>
        <dbReference type="ChEBI" id="CHEBI:58349"/>
        <dbReference type="ChEBI" id="CHEBI:80946"/>
        <dbReference type="ChEBI" id="CHEBI:87373"/>
    </reaction>
    <physiologicalReaction direction="left-to-right" evidence="24">
        <dbReference type="Rhea" id="RHEA:54841"/>
    </physiologicalReaction>
</comment>
<evidence type="ECO:0000256" key="3">
    <source>
        <dbReference type="ARBA" id="ARBA00022481"/>
    </source>
</evidence>
<dbReference type="SUPFAM" id="SSF51905">
    <property type="entry name" value="FAD/NAD(P)-binding domain"/>
    <property type="match status" value="2"/>
</dbReference>
<evidence type="ECO:0000256" key="17">
    <source>
        <dbReference type="ARBA" id="ARBA00047855"/>
    </source>
</evidence>
<evidence type="ECO:0000256" key="6">
    <source>
        <dbReference type="ARBA" id="ARBA00022692"/>
    </source>
</evidence>
<comment type="function">
    <text evidence="14">Acts as a Baeyer-Villiger monooxygenase on a broad range of substrates. Catalyzes the insertion of an oxygen atom into a carbon-carbon bond adjacent to a carbonyl, which converts ketones to esters. Active on diverse carbonyl compounds, whereas soft nucleophiles are mostly non- or poorly reactive. In contrast with other forms of FMO it is non- or poorly active on 'classical' substrates such as drugs, pesticides, and dietary components containing soft nucleophilic heteroatoms. Able to oxidize drug molecules bearing a carbonyl group on an aliphatic chain, such as nabumetone and pentoxifylline. Also, in the absence of substrates, shows slow but yet significant NADPH oxidase activity. Acts as a positive modulator of cholesterol biosynthesis as well as glucose homeostasis, promoting metabolic aging via pleiotropic effects.</text>
</comment>
<evidence type="ECO:0000256" key="8">
    <source>
        <dbReference type="ARBA" id="ARBA00022848"/>
    </source>
</evidence>
<evidence type="ECO:0000256" key="15">
    <source>
        <dbReference type="ARBA" id="ARBA00047426"/>
    </source>
</evidence>
<evidence type="ECO:0000313" key="28">
    <source>
        <dbReference type="Proteomes" id="UP001164746"/>
    </source>
</evidence>
<comment type="catalytic activity">
    <reaction evidence="16">
        <text>heptan-2-one + NADPH + O2 + H(+) = pentyl acetate + NADP(+) + H2O</text>
        <dbReference type="Rhea" id="RHEA:54836"/>
        <dbReference type="ChEBI" id="CHEBI:5672"/>
        <dbReference type="ChEBI" id="CHEBI:15377"/>
        <dbReference type="ChEBI" id="CHEBI:15378"/>
        <dbReference type="ChEBI" id="CHEBI:15379"/>
        <dbReference type="ChEBI" id="CHEBI:57783"/>
        <dbReference type="ChEBI" id="CHEBI:58349"/>
        <dbReference type="ChEBI" id="CHEBI:87362"/>
    </reaction>
    <physiologicalReaction direction="left-to-right" evidence="16">
        <dbReference type="Rhea" id="RHEA:54837"/>
    </physiologicalReaction>
</comment>
<keyword evidence="7 25" id="KW-0274">FAD</keyword>
<keyword evidence="25 26" id="KW-0503">Monooxygenase</keyword>
<evidence type="ECO:0000256" key="24">
    <source>
        <dbReference type="ARBA" id="ARBA00049475"/>
    </source>
</evidence>
<keyword evidence="9 25" id="KW-0521">NADP</keyword>
<evidence type="ECO:0000256" key="26">
    <source>
        <dbReference type="RuleBase" id="RU361177"/>
    </source>
</evidence>
<keyword evidence="10" id="KW-1133">Transmembrane helix</keyword>
<comment type="catalytic activity">
    <reaction evidence="21">
        <text>(2E)-geranial + NADPH + O2 + H(+) = (1E)-2,6-dimethylhepta-1,5-dien-1-yl formate + NADP(+) + H2O</text>
        <dbReference type="Rhea" id="RHEA:54860"/>
        <dbReference type="ChEBI" id="CHEBI:15377"/>
        <dbReference type="ChEBI" id="CHEBI:15378"/>
        <dbReference type="ChEBI" id="CHEBI:15379"/>
        <dbReference type="ChEBI" id="CHEBI:16980"/>
        <dbReference type="ChEBI" id="CHEBI:57783"/>
        <dbReference type="ChEBI" id="CHEBI:58349"/>
        <dbReference type="ChEBI" id="CHEBI:138375"/>
    </reaction>
    <physiologicalReaction direction="left-to-right" evidence="21">
        <dbReference type="Rhea" id="RHEA:54861"/>
    </physiologicalReaction>
</comment>
<evidence type="ECO:0000256" key="20">
    <source>
        <dbReference type="ARBA" id="ARBA00048459"/>
    </source>
</evidence>
<dbReference type="PRINTS" id="PR00370">
    <property type="entry name" value="FMOXYGENASE"/>
</dbReference>
<accession>A0ABY7E6A0</accession>
<evidence type="ECO:0000256" key="11">
    <source>
        <dbReference type="ARBA" id="ARBA00023002"/>
    </source>
</evidence>
<keyword evidence="5 25" id="KW-0285">Flavoprotein</keyword>
<comment type="catalytic activity">
    <reaction evidence="20">
        <text>octan-3-one + NADPH + O2 + H(+) = ethyl hexanoate + NADP(+) + H2O</text>
        <dbReference type="Rhea" id="RHEA:54856"/>
        <dbReference type="ChEBI" id="CHEBI:15377"/>
        <dbReference type="ChEBI" id="CHEBI:15378"/>
        <dbReference type="ChEBI" id="CHEBI:15379"/>
        <dbReference type="ChEBI" id="CHEBI:57783"/>
        <dbReference type="ChEBI" id="CHEBI:58349"/>
        <dbReference type="ChEBI" id="CHEBI:80946"/>
        <dbReference type="ChEBI" id="CHEBI:86055"/>
    </reaction>
    <physiologicalReaction direction="left-to-right" evidence="20">
        <dbReference type="Rhea" id="RHEA:54857"/>
    </physiologicalReaction>
</comment>
<comment type="catalytic activity">
    <reaction evidence="17">
        <text>sulcatone + NADPH + O2 + H(+) = 4-methylpent-3-en-1-yl acetate + NADP(+) + H2O</text>
        <dbReference type="Rhea" id="RHEA:54864"/>
        <dbReference type="ChEBI" id="CHEBI:15377"/>
        <dbReference type="ChEBI" id="CHEBI:15378"/>
        <dbReference type="ChEBI" id="CHEBI:15379"/>
        <dbReference type="ChEBI" id="CHEBI:16310"/>
        <dbReference type="ChEBI" id="CHEBI:57783"/>
        <dbReference type="ChEBI" id="CHEBI:58349"/>
        <dbReference type="ChEBI" id="CHEBI:138373"/>
    </reaction>
    <physiologicalReaction direction="left-to-right" evidence="17">
        <dbReference type="Rhea" id="RHEA:54865"/>
    </physiologicalReaction>
</comment>
<evidence type="ECO:0000256" key="10">
    <source>
        <dbReference type="ARBA" id="ARBA00022989"/>
    </source>
</evidence>
<proteinExistence type="inferred from homology"/>
<evidence type="ECO:0000256" key="4">
    <source>
        <dbReference type="ARBA" id="ARBA00022553"/>
    </source>
</evidence>
<evidence type="ECO:0000256" key="12">
    <source>
        <dbReference type="ARBA" id="ARBA00023098"/>
    </source>
</evidence>
<dbReference type="InterPro" id="IPR036188">
    <property type="entry name" value="FAD/NAD-bd_sf"/>
</dbReference>
<keyword evidence="11 25" id="KW-0560">Oxidoreductase</keyword>
<dbReference type="InterPro" id="IPR020946">
    <property type="entry name" value="Flavin_mOase-like"/>
</dbReference>
<keyword evidence="8" id="KW-0492">Microsome</keyword>
<dbReference type="PIRSF" id="PIRSF000332">
    <property type="entry name" value="FMO"/>
    <property type="match status" value="1"/>
</dbReference>
<comment type="catalytic activity">
    <reaction evidence="22">
        <text>heptan-4-one + NADPH + O2 + H(+) = propyl butanoate + NADP(+) + H2O</text>
        <dbReference type="Rhea" id="RHEA:54852"/>
        <dbReference type="ChEBI" id="CHEBI:15377"/>
        <dbReference type="ChEBI" id="CHEBI:15378"/>
        <dbReference type="ChEBI" id="CHEBI:15379"/>
        <dbReference type="ChEBI" id="CHEBI:57783"/>
        <dbReference type="ChEBI" id="CHEBI:58349"/>
        <dbReference type="ChEBI" id="CHEBI:89484"/>
        <dbReference type="ChEBI" id="CHEBI:89719"/>
    </reaction>
    <physiologicalReaction direction="left-to-right" evidence="22">
        <dbReference type="Rhea" id="RHEA:54853"/>
    </physiologicalReaction>
</comment>
<evidence type="ECO:0000256" key="22">
    <source>
        <dbReference type="ARBA" id="ARBA00048990"/>
    </source>
</evidence>
<dbReference type="InterPro" id="IPR002257">
    <property type="entry name" value="Flavin_mOase_5"/>
</dbReference>
<evidence type="ECO:0000256" key="9">
    <source>
        <dbReference type="ARBA" id="ARBA00022857"/>
    </source>
</evidence>
<evidence type="ECO:0000256" key="13">
    <source>
        <dbReference type="ARBA" id="ARBA00023136"/>
    </source>
</evidence>
<comment type="subcellular location">
    <subcellularLocation>
        <location evidence="25">Endoplasmic reticulum membrane</location>
    </subcellularLocation>
    <subcellularLocation>
        <location evidence="1">Microsome membrane</location>
    </subcellularLocation>
</comment>
<evidence type="ECO:0000256" key="16">
    <source>
        <dbReference type="ARBA" id="ARBA00047574"/>
    </source>
</evidence>
<name>A0ABY7E6A0_MYAAR</name>
<evidence type="ECO:0000256" key="2">
    <source>
        <dbReference type="ARBA" id="ARBA00009183"/>
    </source>
</evidence>
<dbReference type="Proteomes" id="UP001164746">
    <property type="component" value="Chromosome 4"/>
</dbReference>
<evidence type="ECO:0000256" key="23">
    <source>
        <dbReference type="ARBA" id="ARBA00049443"/>
    </source>
</evidence>
<evidence type="ECO:0000256" key="5">
    <source>
        <dbReference type="ARBA" id="ARBA00022630"/>
    </source>
</evidence>
<evidence type="ECO:0000256" key="1">
    <source>
        <dbReference type="ARBA" id="ARBA00004524"/>
    </source>
</evidence>
<dbReference type="PRINTS" id="PR01125">
    <property type="entry name" value="FMOXYGENASE5"/>
</dbReference>
<comment type="similarity">
    <text evidence="2 25 26">Belongs to the FMO family.</text>
</comment>
<comment type="catalytic activity">
    <reaction evidence="23">
        <text>N,N-dimethylaniline + NADPH + O2 + H(+) = N,N-dimethylaniline N-oxide + NADP(+) + H2O</text>
        <dbReference type="Rhea" id="RHEA:24468"/>
        <dbReference type="ChEBI" id="CHEBI:15377"/>
        <dbReference type="ChEBI" id="CHEBI:15378"/>
        <dbReference type="ChEBI" id="CHEBI:15379"/>
        <dbReference type="ChEBI" id="CHEBI:16269"/>
        <dbReference type="ChEBI" id="CHEBI:17735"/>
        <dbReference type="ChEBI" id="CHEBI:57783"/>
        <dbReference type="ChEBI" id="CHEBI:58349"/>
        <dbReference type="EC" id="1.14.13.8"/>
    </reaction>
    <physiologicalReaction direction="left-to-right" evidence="23">
        <dbReference type="Rhea" id="RHEA:24469"/>
    </physiologicalReaction>
</comment>
<keyword evidence="25" id="KW-0256">Endoplasmic reticulum</keyword>
<dbReference type="Pfam" id="PF00743">
    <property type="entry name" value="FMO-like"/>
    <property type="match status" value="1"/>
</dbReference>
<keyword evidence="12" id="KW-0443">Lipid metabolism</keyword>
<gene>
    <name evidence="27" type="ORF">MAR_010507</name>
</gene>
<evidence type="ECO:0000256" key="18">
    <source>
        <dbReference type="ARBA" id="ARBA00047864"/>
    </source>
</evidence>
<evidence type="ECO:0000256" key="7">
    <source>
        <dbReference type="ARBA" id="ARBA00022827"/>
    </source>
</evidence>
<dbReference type="PANTHER" id="PTHR23023">
    <property type="entry name" value="DIMETHYLANILINE MONOOXYGENASE"/>
    <property type="match status" value="1"/>
</dbReference>
<dbReference type="EMBL" id="CP111015">
    <property type="protein sequence ID" value="WAR03949.1"/>
    <property type="molecule type" value="Genomic_DNA"/>
</dbReference>
<evidence type="ECO:0000256" key="25">
    <source>
        <dbReference type="PIRNR" id="PIRNR000332"/>
    </source>
</evidence>
<comment type="catalytic activity">
    <reaction evidence="18">
        <text>NADPH + O2 + H(+) = H2O2 + NADP(+)</text>
        <dbReference type="Rhea" id="RHEA:11260"/>
        <dbReference type="ChEBI" id="CHEBI:15378"/>
        <dbReference type="ChEBI" id="CHEBI:15379"/>
        <dbReference type="ChEBI" id="CHEBI:16240"/>
        <dbReference type="ChEBI" id="CHEBI:57783"/>
        <dbReference type="ChEBI" id="CHEBI:58349"/>
        <dbReference type="EC" id="1.6.3.1"/>
    </reaction>
    <physiologicalReaction direction="left-to-right" evidence="18">
        <dbReference type="Rhea" id="RHEA:11261"/>
    </physiologicalReaction>
</comment>
<keyword evidence="6" id="KW-0812">Transmembrane</keyword>
<evidence type="ECO:0000256" key="14">
    <source>
        <dbReference type="ARBA" id="ARBA00045722"/>
    </source>
</evidence>
<comment type="catalytic activity">
    <reaction evidence="19">
        <text>hexan-3-one + NADPH + O2 + H(+) = ethyl butanoate + NADP(+) + H2O</text>
        <dbReference type="Rhea" id="RHEA:54844"/>
        <dbReference type="ChEBI" id="CHEBI:15377"/>
        <dbReference type="ChEBI" id="CHEBI:15378"/>
        <dbReference type="ChEBI" id="CHEBI:15379"/>
        <dbReference type="ChEBI" id="CHEBI:57783"/>
        <dbReference type="ChEBI" id="CHEBI:58349"/>
        <dbReference type="ChEBI" id="CHEBI:88764"/>
        <dbReference type="ChEBI" id="CHEBI:89891"/>
    </reaction>
    <physiologicalReaction direction="left-to-right" evidence="19">
        <dbReference type="Rhea" id="RHEA:54845"/>
    </physiologicalReaction>
</comment>
<keyword evidence="3" id="KW-0488">Methylation</keyword>
<keyword evidence="4" id="KW-0597">Phosphoprotein</keyword>
<keyword evidence="13 25" id="KW-0472">Membrane</keyword>
<reference evidence="27" key="1">
    <citation type="submission" date="2022-11" db="EMBL/GenBank/DDBJ databases">
        <title>Centuries of genome instability and evolution in soft-shell clam transmissible cancer (bioRxiv).</title>
        <authorList>
            <person name="Hart S.F.M."/>
            <person name="Yonemitsu M.A."/>
            <person name="Giersch R.M."/>
            <person name="Beal B.F."/>
            <person name="Arriagada G."/>
            <person name="Davis B.W."/>
            <person name="Ostrander E.A."/>
            <person name="Goff S.P."/>
            <person name="Metzger M.J."/>
        </authorList>
    </citation>
    <scope>NUCLEOTIDE SEQUENCE</scope>
    <source>
        <strain evidence="27">MELC-2E11</strain>
        <tissue evidence="27">Siphon/mantle</tissue>
    </source>
</reference>
<sequence length="537" mass="60351">MSGTRPRIAVIGAGGSGLAAIKQCIEDGLEPVCFERESDLGGLWNFSDSSQLGKGSVYKNCVINTSKEMMAFSDFPPPESFPMFMPHRYVLKYFKMYAEKFGLFKNIWFDTSVLHVAPSDKYAVDGSWDVTYRRKHGEAETARFAGVLVCTGHHTFPHTPSFTGLDQFRGTSLHSHGYKDNKQFAGKRVLVVGIGNSAVDIAVDVSHVADEVFLSTRRGAWVISRMGFWGLPADAMANNRFLFSLPQSVLQWSVEKMANFRFNHEQYGLKPAHGALQAHPTINDELPYRIMTGAVRVKPNVYHFTERTVRFQDGTEEEIDAIIFATGYDYKIGIIDESITRIEKNKTSLYKYMYPPNLAHPTLAVIGLVQPIGAVMPISEMQCRWFTQVINGSRKLPDRQTMTRDIEGKREAMAATYISSQRHTLQCFWIQYMDELAAEVGVRPNMATLFREDPALALRCMFGPCLPAQYRIKGPGSWPGARDAIITSMDRAMAPMKTRILPKNFCSDVSADKPVISIPKYLRSYFLLAGRGENIHD</sequence>
<keyword evidence="28" id="KW-1185">Reference proteome</keyword>
<comment type="cofactor">
    <cofactor evidence="25 26">
        <name>FAD</name>
        <dbReference type="ChEBI" id="CHEBI:57692"/>
    </cofactor>
</comment>